<keyword evidence="2" id="KW-1185">Reference proteome</keyword>
<reference evidence="1" key="1">
    <citation type="submission" date="2017-07" db="EMBL/GenBank/DDBJ databases">
        <title>Taro Niue Genome Assembly and Annotation.</title>
        <authorList>
            <person name="Atibalentja N."/>
            <person name="Keating K."/>
            <person name="Fields C.J."/>
        </authorList>
    </citation>
    <scope>NUCLEOTIDE SEQUENCE</scope>
    <source>
        <strain evidence="1">Niue_2</strain>
        <tissue evidence="1">Leaf</tissue>
    </source>
</reference>
<comment type="caution">
    <text evidence="1">The sequence shown here is derived from an EMBL/GenBank/DDBJ whole genome shotgun (WGS) entry which is preliminary data.</text>
</comment>
<proteinExistence type="predicted"/>
<sequence>MESSSQAKSRRQALSRSDRDRTLCRDGLVNAAYQAVVFTGSAPEPDRVLICLGLRSKNLPFLRR</sequence>
<organism evidence="1 2">
    <name type="scientific">Colocasia esculenta</name>
    <name type="common">Wild taro</name>
    <name type="synonym">Arum esculentum</name>
    <dbReference type="NCBI Taxonomy" id="4460"/>
    <lineage>
        <taxon>Eukaryota</taxon>
        <taxon>Viridiplantae</taxon>
        <taxon>Streptophyta</taxon>
        <taxon>Embryophyta</taxon>
        <taxon>Tracheophyta</taxon>
        <taxon>Spermatophyta</taxon>
        <taxon>Magnoliopsida</taxon>
        <taxon>Liliopsida</taxon>
        <taxon>Araceae</taxon>
        <taxon>Aroideae</taxon>
        <taxon>Colocasieae</taxon>
        <taxon>Colocasia</taxon>
    </lineage>
</organism>
<dbReference type="EMBL" id="NMUH01001177">
    <property type="protein sequence ID" value="MQL89777.1"/>
    <property type="molecule type" value="Genomic_DNA"/>
</dbReference>
<protein>
    <submittedName>
        <fullName evidence="1">Uncharacterized protein</fullName>
    </submittedName>
</protein>
<name>A0A843V545_COLES</name>
<dbReference type="AlphaFoldDB" id="A0A843V545"/>
<evidence type="ECO:0000313" key="2">
    <source>
        <dbReference type="Proteomes" id="UP000652761"/>
    </source>
</evidence>
<evidence type="ECO:0000313" key="1">
    <source>
        <dbReference type="EMBL" id="MQL89777.1"/>
    </source>
</evidence>
<feature type="non-terminal residue" evidence="1">
    <location>
        <position position="1"/>
    </location>
</feature>
<dbReference type="Proteomes" id="UP000652761">
    <property type="component" value="Unassembled WGS sequence"/>
</dbReference>
<accession>A0A843V545</accession>
<gene>
    <name evidence="1" type="ORF">Taro_022355</name>
</gene>